<gene>
    <name evidence="1" type="ORF">UFOVP357_59</name>
</gene>
<dbReference type="EMBL" id="LR798289">
    <property type="protein sequence ID" value="CAB5220994.1"/>
    <property type="molecule type" value="Genomic_DNA"/>
</dbReference>
<accession>A0A6J7WY64</accession>
<protein>
    <submittedName>
        <fullName evidence="1">Uncharacterized protein</fullName>
    </submittedName>
</protein>
<reference evidence="1" key="1">
    <citation type="submission" date="2020-05" db="EMBL/GenBank/DDBJ databases">
        <authorList>
            <person name="Chiriac C."/>
            <person name="Salcher M."/>
            <person name="Ghai R."/>
            <person name="Kavagutti S V."/>
        </authorList>
    </citation>
    <scope>NUCLEOTIDE SEQUENCE</scope>
</reference>
<proteinExistence type="predicted"/>
<organism evidence="1">
    <name type="scientific">uncultured Caudovirales phage</name>
    <dbReference type="NCBI Taxonomy" id="2100421"/>
    <lineage>
        <taxon>Viruses</taxon>
        <taxon>Duplodnaviria</taxon>
        <taxon>Heunggongvirae</taxon>
        <taxon>Uroviricota</taxon>
        <taxon>Caudoviricetes</taxon>
        <taxon>Peduoviridae</taxon>
        <taxon>Maltschvirus</taxon>
        <taxon>Maltschvirus maltsch</taxon>
    </lineage>
</organism>
<name>A0A6J7WY64_9CAUD</name>
<sequence length="73" mass="8378">MFIGSAERYGEHYKVVRMFFEEHEPVVVAKYMTLAEAQEWCRDPETSSSTATSAEAVARTEKYGAWFEGYDEA</sequence>
<evidence type="ECO:0000313" key="1">
    <source>
        <dbReference type="EMBL" id="CAB5220994.1"/>
    </source>
</evidence>